<evidence type="ECO:0000313" key="2">
    <source>
        <dbReference type="Proteomes" id="UP001623592"/>
    </source>
</evidence>
<organism evidence="1 2">
    <name type="scientific">Clostridium neuense</name>
    <dbReference type="NCBI Taxonomy" id="1728934"/>
    <lineage>
        <taxon>Bacteria</taxon>
        <taxon>Bacillati</taxon>
        <taxon>Bacillota</taxon>
        <taxon>Clostridia</taxon>
        <taxon>Eubacteriales</taxon>
        <taxon>Clostridiaceae</taxon>
        <taxon>Clostridium</taxon>
    </lineage>
</organism>
<sequence>MIKSVGGKAYNVDTPQEKTIYTMAVIKYNKIQRERKRQRDADYVTNRLKERFMKRGQI</sequence>
<name>A0ABW8TFH5_9CLOT</name>
<dbReference type="Proteomes" id="UP001623592">
    <property type="component" value="Unassembled WGS sequence"/>
</dbReference>
<proteinExistence type="predicted"/>
<evidence type="ECO:0000313" key="1">
    <source>
        <dbReference type="EMBL" id="MFL0251268.1"/>
    </source>
</evidence>
<comment type="caution">
    <text evidence="1">The sequence shown here is derived from an EMBL/GenBank/DDBJ whole genome shotgun (WGS) entry which is preliminary data.</text>
</comment>
<keyword evidence="2" id="KW-1185">Reference proteome</keyword>
<accession>A0ABW8TFH5</accession>
<protein>
    <submittedName>
        <fullName evidence="1">Uncharacterized protein</fullName>
    </submittedName>
</protein>
<gene>
    <name evidence="1" type="ORF">ACJDT4_12600</name>
</gene>
<dbReference type="RefSeq" id="WP_406787923.1">
    <property type="nucleotide sequence ID" value="NZ_JBJIAA010000009.1"/>
</dbReference>
<dbReference type="EMBL" id="JBJIAA010000009">
    <property type="protein sequence ID" value="MFL0251268.1"/>
    <property type="molecule type" value="Genomic_DNA"/>
</dbReference>
<reference evidence="1 2" key="1">
    <citation type="submission" date="2024-11" db="EMBL/GenBank/DDBJ databases">
        <authorList>
            <person name="Heng Y.C."/>
            <person name="Lim A.C.H."/>
            <person name="Lee J.K.Y."/>
            <person name="Kittelmann S."/>
        </authorList>
    </citation>
    <scope>NUCLEOTIDE SEQUENCE [LARGE SCALE GENOMIC DNA]</scope>
    <source>
        <strain evidence="1 2">WILCCON 0114</strain>
    </source>
</reference>